<dbReference type="PANTHER" id="PTHR37549">
    <property type="entry name" value="LIPOPROTEIN LPRI"/>
    <property type="match status" value="1"/>
</dbReference>
<evidence type="ECO:0000313" key="2">
    <source>
        <dbReference type="EMBL" id="KAB7632190.1"/>
    </source>
</evidence>
<proteinExistence type="predicted"/>
<reference evidence="2 3" key="1">
    <citation type="submission" date="2019-10" db="EMBL/GenBank/DDBJ databases">
        <title>Halotolerant bacteria associated to Saharan-endemic halophytes Stipa tenacissima L. and Atriplex halimus L mitigate salt stress and promote growth of tomato plants.</title>
        <authorList>
            <person name="Dif G."/>
        </authorList>
    </citation>
    <scope>NUCLEOTIDE SEQUENCE [LARGE SCALE GENOMIC DNA]</scope>
    <source>
        <strain evidence="2 3">IS26</strain>
    </source>
</reference>
<organism evidence="2 3">
    <name type="scientific">Stenotrophomonas rhizophila</name>
    <dbReference type="NCBI Taxonomy" id="216778"/>
    <lineage>
        <taxon>Bacteria</taxon>
        <taxon>Pseudomonadati</taxon>
        <taxon>Pseudomonadota</taxon>
        <taxon>Gammaproteobacteria</taxon>
        <taxon>Lysobacterales</taxon>
        <taxon>Lysobacteraceae</taxon>
        <taxon>Stenotrophomonas</taxon>
    </lineage>
</organism>
<dbReference type="EMBL" id="WELC01000003">
    <property type="protein sequence ID" value="KAB7632190.1"/>
    <property type="molecule type" value="Genomic_DNA"/>
</dbReference>
<dbReference type="PANTHER" id="PTHR37549:SF1">
    <property type="entry name" value="LIPOPROTEIN LPRI"/>
    <property type="match status" value="1"/>
</dbReference>
<gene>
    <name evidence="2" type="ORF">F9K92_02905</name>
</gene>
<name>A0A7V8CDQ9_9GAMM</name>
<sequence>MREDRTSRKIVGFSVALIPLLLAGCGASKPPACGDESTLDLIRSIIQRELGAGSSAASLDAKALREVLAISLAHPTSFDEAISRYSCEADLTAPFNNPGQDVYKLRLEYTSQVVDGDHLAEVRVLPGDLIGIGAAIRSNLQSKQKAPEPAAAPLASEPAPAAQEDFDDLASVKSDDYTDVEEVEPSLGAPSPSFDCSRASSSVEQMICADGELARLDSETAEAFKVARSHSADPSSISTDQGRWRREVRDACGDSSCVSDAYRARLAELN</sequence>
<comment type="caution">
    <text evidence="2">The sequence shown here is derived from an EMBL/GenBank/DDBJ whole genome shotgun (WGS) entry which is preliminary data.</text>
</comment>
<accession>A0A7V8CDQ9</accession>
<dbReference type="InterPro" id="IPR052755">
    <property type="entry name" value="Lysozyme_Inhibitor_LprI"/>
</dbReference>
<protein>
    <recommendedName>
        <fullName evidence="4">Lipoprotein</fullName>
    </recommendedName>
</protein>
<feature type="region of interest" description="Disordered" evidence="1">
    <location>
        <begin position="141"/>
        <end position="162"/>
    </location>
</feature>
<evidence type="ECO:0000256" key="1">
    <source>
        <dbReference type="SAM" id="MobiDB-lite"/>
    </source>
</evidence>
<dbReference type="RefSeq" id="WP_152151146.1">
    <property type="nucleotide sequence ID" value="NZ_WELC01000003.1"/>
</dbReference>
<dbReference type="AlphaFoldDB" id="A0A7V8CDQ9"/>
<evidence type="ECO:0000313" key="3">
    <source>
        <dbReference type="Proteomes" id="UP000449004"/>
    </source>
</evidence>
<evidence type="ECO:0008006" key="4">
    <source>
        <dbReference type="Google" id="ProtNLM"/>
    </source>
</evidence>
<feature type="compositionally biased region" description="Low complexity" evidence="1">
    <location>
        <begin position="147"/>
        <end position="162"/>
    </location>
</feature>
<dbReference type="PROSITE" id="PS51257">
    <property type="entry name" value="PROKAR_LIPOPROTEIN"/>
    <property type="match status" value="1"/>
</dbReference>
<dbReference type="Proteomes" id="UP000449004">
    <property type="component" value="Unassembled WGS sequence"/>
</dbReference>
<dbReference type="GO" id="GO:0005576">
    <property type="term" value="C:extracellular region"/>
    <property type="evidence" value="ECO:0007669"/>
    <property type="project" value="TreeGrafter"/>
</dbReference>